<protein>
    <submittedName>
        <fullName evidence="9">Mitochondrial coenzyme A diphosphatase NUDT8</fullName>
    </submittedName>
</protein>
<dbReference type="InterPro" id="IPR045121">
    <property type="entry name" value="CoAse"/>
</dbReference>
<dbReference type="CDD" id="cd03426">
    <property type="entry name" value="NUDIX_CoAse_Nudt7"/>
    <property type="match status" value="1"/>
</dbReference>
<dbReference type="InterPro" id="IPR020084">
    <property type="entry name" value="NUDIX_hydrolase_CS"/>
</dbReference>
<dbReference type="PANTHER" id="PTHR12992">
    <property type="entry name" value="NUDIX HYDROLASE"/>
    <property type="match status" value="1"/>
</dbReference>
<dbReference type="PROSITE" id="PS51462">
    <property type="entry name" value="NUDIX"/>
    <property type="match status" value="1"/>
</dbReference>
<evidence type="ECO:0000256" key="1">
    <source>
        <dbReference type="ARBA" id="ARBA00001936"/>
    </source>
</evidence>
<name>A0A6J3BYG2_GALME</name>
<sequence>MAKTSYCIENIFTYASRNHCITKLKEFRVPKANKRGKTPEATAAVLVPVCRYNDVPSLLYTLRSPNLSSHSGQISFPGGKTDNDETPMQTALRETKEEIGLSSEKIEVWGVGPAFPGRDNKILISPVIGSINDLKCEDLAVNRNEVAEVFTVPIEVLCNPENQYHTQFRNGFILPVFIANKYKIWGITAYITHVFLSCVLSRDVYKNEWMKKKIEMANVGLEKL</sequence>
<dbReference type="FunCoup" id="A0A6J3BYG2">
    <property type="interactions" value="164"/>
</dbReference>
<keyword evidence="8" id="KW-1185">Reference proteome</keyword>
<dbReference type="GO" id="GO:0010945">
    <property type="term" value="F:coenzyme A diphosphatase activity"/>
    <property type="evidence" value="ECO:0007669"/>
    <property type="project" value="InterPro"/>
</dbReference>
<evidence type="ECO:0000256" key="5">
    <source>
        <dbReference type="ARBA" id="ARBA00022842"/>
    </source>
</evidence>
<evidence type="ECO:0000256" key="6">
    <source>
        <dbReference type="ARBA" id="ARBA00023211"/>
    </source>
</evidence>
<evidence type="ECO:0000259" key="7">
    <source>
        <dbReference type="PROSITE" id="PS51462"/>
    </source>
</evidence>
<keyword evidence="4" id="KW-0378">Hydrolase</keyword>
<dbReference type="PROSITE" id="PS00893">
    <property type="entry name" value="NUDIX_BOX"/>
    <property type="match status" value="1"/>
</dbReference>
<comment type="cofactor">
    <cofactor evidence="2">
        <name>Mg(2+)</name>
        <dbReference type="ChEBI" id="CHEBI:18420"/>
    </cofactor>
</comment>
<keyword evidence="6" id="KW-0464">Manganese</keyword>
<evidence type="ECO:0000313" key="8">
    <source>
        <dbReference type="Proteomes" id="UP001652740"/>
    </source>
</evidence>
<feature type="domain" description="Nudix hydrolase" evidence="7">
    <location>
        <begin position="40"/>
        <end position="179"/>
    </location>
</feature>
<proteinExistence type="predicted"/>
<evidence type="ECO:0000256" key="4">
    <source>
        <dbReference type="ARBA" id="ARBA00022801"/>
    </source>
</evidence>
<dbReference type="InterPro" id="IPR000086">
    <property type="entry name" value="NUDIX_hydrolase_dom"/>
</dbReference>
<organism evidence="8 9">
    <name type="scientific">Galleria mellonella</name>
    <name type="common">Greater wax moth</name>
    <dbReference type="NCBI Taxonomy" id="7137"/>
    <lineage>
        <taxon>Eukaryota</taxon>
        <taxon>Metazoa</taxon>
        <taxon>Ecdysozoa</taxon>
        <taxon>Arthropoda</taxon>
        <taxon>Hexapoda</taxon>
        <taxon>Insecta</taxon>
        <taxon>Pterygota</taxon>
        <taxon>Neoptera</taxon>
        <taxon>Endopterygota</taxon>
        <taxon>Lepidoptera</taxon>
        <taxon>Glossata</taxon>
        <taxon>Ditrysia</taxon>
        <taxon>Pyraloidea</taxon>
        <taxon>Pyralidae</taxon>
        <taxon>Galleriinae</taxon>
        <taxon>Galleria</taxon>
    </lineage>
</organism>
<dbReference type="InParanoid" id="A0A6J3BYG2"/>
<dbReference type="Gene3D" id="3.90.79.10">
    <property type="entry name" value="Nucleoside Triphosphate Pyrophosphohydrolase"/>
    <property type="match status" value="1"/>
</dbReference>
<evidence type="ECO:0000313" key="9">
    <source>
        <dbReference type="RefSeq" id="XP_031764675.2"/>
    </source>
</evidence>
<dbReference type="RefSeq" id="XP_031764675.2">
    <property type="nucleotide sequence ID" value="XM_031908815.2"/>
</dbReference>
<dbReference type="GO" id="GO:0046872">
    <property type="term" value="F:metal ion binding"/>
    <property type="evidence" value="ECO:0007669"/>
    <property type="project" value="UniProtKB-KW"/>
</dbReference>
<dbReference type="Proteomes" id="UP001652740">
    <property type="component" value="Unplaced"/>
</dbReference>
<dbReference type="InterPro" id="IPR015797">
    <property type="entry name" value="NUDIX_hydrolase-like_dom_sf"/>
</dbReference>
<dbReference type="Pfam" id="PF00293">
    <property type="entry name" value="NUDIX"/>
    <property type="match status" value="1"/>
</dbReference>
<keyword evidence="5" id="KW-0460">Magnesium</keyword>
<evidence type="ECO:0000256" key="2">
    <source>
        <dbReference type="ARBA" id="ARBA00001946"/>
    </source>
</evidence>
<dbReference type="PANTHER" id="PTHR12992:SF11">
    <property type="entry name" value="MITOCHONDRIAL COENZYME A DIPHOSPHATASE NUDT8"/>
    <property type="match status" value="1"/>
</dbReference>
<accession>A0A6J3BYG2</accession>
<dbReference type="SUPFAM" id="SSF55811">
    <property type="entry name" value="Nudix"/>
    <property type="match status" value="1"/>
</dbReference>
<dbReference type="GeneID" id="113515989"/>
<dbReference type="AlphaFoldDB" id="A0A6J3BYG2"/>
<gene>
    <name evidence="9" type="primary">LOC113515989</name>
</gene>
<dbReference type="KEGG" id="gmw:113515989"/>
<evidence type="ECO:0000256" key="3">
    <source>
        <dbReference type="ARBA" id="ARBA00022723"/>
    </source>
</evidence>
<reference evidence="9" key="1">
    <citation type="submission" date="2025-08" db="UniProtKB">
        <authorList>
            <consortium name="RefSeq"/>
        </authorList>
    </citation>
    <scope>IDENTIFICATION</scope>
    <source>
        <tissue evidence="9">Whole larvae</tissue>
    </source>
</reference>
<comment type="cofactor">
    <cofactor evidence="1">
        <name>Mn(2+)</name>
        <dbReference type="ChEBI" id="CHEBI:29035"/>
    </cofactor>
</comment>
<keyword evidence="3" id="KW-0479">Metal-binding</keyword>